<keyword evidence="9" id="KW-1185">Reference proteome</keyword>
<keyword evidence="3" id="KW-0732">Signal</keyword>
<reference evidence="8 9" key="1">
    <citation type="submission" date="2020-08" db="EMBL/GenBank/DDBJ databases">
        <title>Genomic Encyclopedia of Type Strains, Phase IV (KMG-IV): sequencing the most valuable type-strain genomes for metagenomic binning, comparative biology and taxonomic classification.</title>
        <authorList>
            <person name="Goeker M."/>
        </authorList>
    </citation>
    <scope>NUCLEOTIDE SEQUENCE [LARGE SCALE GENOMIC DNA]</scope>
    <source>
        <strain evidence="8 9">DSM 103377</strain>
    </source>
</reference>
<dbReference type="GO" id="GO:0009427">
    <property type="term" value="C:bacterial-type flagellum basal body, distal rod, L ring"/>
    <property type="evidence" value="ECO:0007669"/>
    <property type="project" value="InterPro"/>
</dbReference>
<evidence type="ECO:0000256" key="2">
    <source>
        <dbReference type="ARBA" id="ARBA00006929"/>
    </source>
</evidence>
<comment type="subunit">
    <text evidence="7">The basal body constitutes a major portion of the flagellar organelle and consists of four rings (L,P,S, and M) mounted on a central rod.</text>
</comment>
<evidence type="ECO:0000256" key="7">
    <source>
        <dbReference type="HAMAP-Rule" id="MF_00415"/>
    </source>
</evidence>
<dbReference type="Proteomes" id="UP000553766">
    <property type="component" value="Unassembled WGS sequence"/>
</dbReference>
<keyword evidence="8" id="KW-0282">Flagellum</keyword>
<keyword evidence="6 7" id="KW-0998">Cell outer membrane</keyword>
<evidence type="ECO:0000256" key="4">
    <source>
        <dbReference type="ARBA" id="ARBA00023136"/>
    </source>
</evidence>
<dbReference type="NCBIfam" id="NF001305">
    <property type="entry name" value="PRK00249.1-5"/>
    <property type="match status" value="1"/>
</dbReference>
<dbReference type="HAMAP" id="MF_00415">
    <property type="entry name" value="FlgH"/>
    <property type="match status" value="1"/>
</dbReference>
<organism evidence="8 9">
    <name type="scientific">Rubricella aquisinus</name>
    <dbReference type="NCBI Taxonomy" id="2028108"/>
    <lineage>
        <taxon>Bacteria</taxon>
        <taxon>Pseudomonadati</taxon>
        <taxon>Pseudomonadota</taxon>
        <taxon>Alphaproteobacteria</taxon>
        <taxon>Rhodobacterales</taxon>
        <taxon>Paracoccaceae</taxon>
        <taxon>Rubricella</taxon>
    </lineage>
</organism>
<evidence type="ECO:0000256" key="5">
    <source>
        <dbReference type="ARBA" id="ARBA00023143"/>
    </source>
</evidence>
<comment type="subcellular location">
    <subcellularLocation>
        <location evidence="7">Cell outer membrane</location>
    </subcellularLocation>
    <subcellularLocation>
        <location evidence="7">Bacterial flagellum basal body</location>
    </subcellularLocation>
</comment>
<dbReference type="Pfam" id="PF02107">
    <property type="entry name" value="FlgH"/>
    <property type="match status" value="1"/>
</dbReference>
<dbReference type="PRINTS" id="PR01008">
    <property type="entry name" value="FLGLRINGFLGH"/>
</dbReference>
<evidence type="ECO:0000256" key="1">
    <source>
        <dbReference type="ARBA" id="ARBA00002591"/>
    </source>
</evidence>
<dbReference type="InterPro" id="IPR000527">
    <property type="entry name" value="Flag_Lring"/>
</dbReference>
<dbReference type="GO" id="GO:0071973">
    <property type="term" value="P:bacterial-type flagellum-dependent cell motility"/>
    <property type="evidence" value="ECO:0007669"/>
    <property type="project" value="InterPro"/>
</dbReference>
<name>A0A840X003_9RHOB</name>
<dbReference type="GO" id="GO:0003774">
    <property type="term" value="F:cytoskeletal motor activity"/>
    <property type="evidence" value="ECO:0007669"/>
    <property type="project" value="InterPro"/>
</dbReference>
<keyword evidence="8" id="KW-0966">Cell projection</keyword>
<comment type="caution">
    <text evidence="8">The sequence shown here is derived from an EMBL/GenBank/DDBJ whole genome shotgun (WGS) entry which is preliminary data.</text>
</comment>
<proteinExistence type="inferred from homology"/>
<evidence type="ECO:0000256" key="3">
    <source>
        <dbReference type="ARBA" id="ARBA00022729"/>
    </source>
</evidence>
<keyword evidence="8" id="KW-0969">Cilium</keyword>
<dbReference type="PANTHER" id="PTHR34933:SF1">
    <property type="entry name" value="FLAGELLAR L-RING PROTEIN"/>
    <property type="match status" value="1"/>
</dbReference>
<sequence length="220" mass="23835">MTSIGGSVAPVIPPVDPVRMALAQARNVELDPDYARGSLWRSGPQSLFGDRRARSLGDIMTVVIEIDEQAEFSNSADRSRTAAEAVAMPDLLGLEASADRILPPGVDLANAVGINSSTETGGSGTTRRNERLTLRIAATVTDVLPNGHLVVQGNQEVRVNYELRDLQIAGIVRPEDISRRNEITYDKIAGARIAYGGRGQITDVLQPRYGQQLFERVLPF</sequence>
<evidence type="ECO:0000313" key="9">
    <source>
        <dbReference type="Proteomes" id="UP000553766"/>
    </source>
</evidence>
<protein>
    <recommendedName>
        <fullName evidence="7">Flagellar L-ring protein</fullName>
    </recommendedName>
    <alternativeName>
        <fullName evidence="7">Basal body L-ring protein</fullName>
    </alternativeName>
</protein>
<dbReference type="AlphaFoldDB" id="A0A840X003"/>
<keyword evidence="4 7" id="KW-0472">Membrane</keyword>
<dbReference type="PANTHER" id="PTHR34933">
    <property type="entry name" value="FLAGELLAR L-RING PROTEIN"/>
    <property type="match status" value="1"/>
</dbReference>
<evidence type="ECO:0000313" key="8">
    <source>
        <dbReference type="EMBL" id="MBB5515235.1"/>
    </source>
</evidence>
<comment type="function">
    <text evidence="1 7">Assembles around the rod to form the L-ring and probably protects the motor/basal body from shearing forces during rotation.</text>
</comment>
<dbReference type="EMBL" id="JACIJS010000003">
    <property type="protein sequence ID" value="MBB5515235.1"/>
    <property type="molecule type" value="Genomic_DNA"/>
</dbReference>
<gene>
    <name evidence="7" type="primary">flgH</name>
    <name evidence="8" type="ORF">FHS89_001245</name>
</gene>
<dbReference type="GO" id="GO:0009279">
    <property type="term" value="C:cell outer membrane"/>
    <property type="evidence" value="ECO:0007669"/>
    <property type="project" value="UniProtKB-SubCell"/>
</dbReference>
<evidence type="ECO:0000256" key="6">
    <source>
        <dbReference type="ARBA" id="ARBA00023237"/>
    </source>
</evidence>
<accession>A0A840X003</accession>
<comment type="similarity">
    <text evidence="2 7">Belongs to the FlgH family.</text>
</comment>
<keyword evidence="5 7" id="KW-0975">Bacterial flagellum</keyword>